<evidence type="ECO:0000256" key="6">
    <source>
        <dbReference type="SAM" id="Phobius"/>
    </source>
</evidence>
<feature type="chain" id="PRO_5032333671" description="Major facilitator superfamily (MFS) profile domain-containing protein" evidence="7">
    <location>
        <begin position="22"/>
        <end position="232"/>
    </location>
</feature>
<dbReference type="OrthoDB" id="2250022at2759"/>
<dbReference type="AlphaFoldDB" id="A0A834Z451"/>
<comment type="similarity">
    <text evidence="5">Belongs to the major facilitator superfamily. Sodium/anion cotransporter (TC 2.A.1.14) family.</text>
</comment>
<feature type="transmembrane region" description="Helical" evidence="6">
    <location>
        <begin position="90"/>
        <end position="113"/>
    </location>
</feature>
<dbReference type="InterPro" id="IPR036259">
    <property type="entry name" value="MFS_trans_sf"/>
</dbReference>
<dbReference type="InterPro" id="IPR020846">
    <property type="entry name" value="MFS_dom"/>
</dbReference>
<dbReference type="OMA" id="HFCIFAN"/>
<evidence type="ECO:0000256" key="7">
    <source>
        <dbReference type="SAM" id="SignalP"/>
    </source>
</evidence>
<accession>A0A834Z451</accession>
<evidence type="ECO:0000256" key="5">
    <source>
        <dbReference type="ARBA" id="ARBA00024362"/>
    </source>
</evidence>
<keyword evidence="4 6" id="KW-0472">Membrane</keyword>
<reference evidence="9 10" key="1">
    <citation type="submission" date="2020-04" db="EMBL/GenBank/DDBJ databases">
        <title>Plant Genome Project.</title>
        <authorList>
            <person name="Zhang R.-G."/>
        </authorList>
    </citation>
    <scope>NUCLEOTIDE SEQUENCE [LARGE SCALE GENOMIC DNA]</scope>
    <source>
        <strain evidence="9">YNK0</strain>
        <tissue evidence="9">Leaf</tissue>
    </source>
</reference>
<dbReference type="EMBL" id="JABCRI010000012">
    <property type="protein sequence ID" value="KAF8396906.1"/>
    <property type="molecule type" value="Genomic_DNA"/>
</dbReference>
<sequence>MIFLFVIAANVCLSIAGGIWADTVGGKRVLGIGVVWWSIATALTPIAAKIGLPFLLVVRAFMGIGEGVAMPAMNNILSKWIPVAEKSRSLALVYSGMYLGSVTGLAFSPLLIHKFGWPSVFYTFGSLGTVWFAVWLSKVLKFNLTESGLLCVLPWLTMALSANVGGWIADTLGVLLGLSNTAGVLAGVFGTAATGYILQHGSRDDVFKFSVGLYLIGTVVWNLFSTGEKILD</sequence>
<dbReference type="Pfam" id="PF07690">
    <property type="entry name" value="MFS_1"/>
    <property type="match status" value="1"/>
</dbReference>
<dbReference type="GO" id="GO:0016020">
    <property type="term" value="C:membrane"/>
    <property type="evidence" value="ECO:0007669"/>
    <property type="project" value="UniProtKB-SubCell"/>
</dbReference>
<keyword evidence="2 6" id="KW-0812">Transmembrane</keyword>
<dbReference type="InterPro" id="IPR050382">
    <property type="entry name" value="MFS_Na/Anion_cotransporter"/>
</dbReference>
<evidence type="ECO:0000313" key="9">
    <source>
        <dbReference type="EMBL" id="KAF8396906.1"/>
    </source>
</evidence>
<feature type="transmembrane region" description="Helical" evidence="6">
    <location>
        <begin position="119"/>
        <end position="136"/>
    </location>
</feature>
<evidence type="ECO:0000256" key="3">
    <source>
        <dbReference type="ARBA" id="ARBA00022989"/>
    </source>
</evidence>
<comment type="subcellular location">
    <subcellularLocation>
        <location evidence="1">Membrane</location>
        <topology evidence="1">Multi-pass membrane protein</topology>
    </subcellularLocation>
</comment>
<protein>
    <recommendedName>
        <fullName evidence="8">Major facilitator superfamily (MFS) profile domain-containing protein</fullName>
    </recommendedName>
</protein>
<feature type="transmembrane region" description="Helical" evidence="6">
    <location>
        <begin position="148"/>
        <end position="169"/>
    </location>
</feature>
<feature type="transmembrane region" description="Helical" evidence="6">
    <location>
        <begin position="45"/>
        <end position="69"/>
    </location>
</feature>
<dbReference type="Gene3D" id="1.20.1250.20">
    <property type="entry name" value="MFS general substrate transporter like domains"/>
    <property type="match status" value="1"/>
</dbReference>
<dbReference type="PROSITE" id="PS50850">
    <property type="entry name" value="MFS"/>
    <property type="match status" value="1"/>
</dbReference>
<dbReference type="InterPro" id="IPR011701">
    <property type="entry name" value="MFS"/>
</dbReference>
<dbReference type="PANTHER" id="PTHR11662:SF446">
    <property type="entry name" value="SODIUM-DEPENDENT PHOSPHATE TRANSPORT PROTEIN 1, CHLOROPLASTIC"/>
    <property type="match status" value="1"/>
</dbReference>
<evidence type="ECO:0000313" key="10">
    <source>
        <dbReference type="Proteomes" id="UP000655225"/>
    </source>
</evidence>
<gene>
    <name evidence="9" type="ORF">HHK36_018541</name>
</gene>
<feature type="domain" description="Major facilitator superfamily (MFS) profile" evidence="8">
    <location>
        <begin position="1"/>
        <end position="232"/>
    </location>
</feature>
<dbReference type="SUPFAM" id="SSF103473">
    <property type="entry name" value="MFS general substrate transporter"/>
    <property type="match status" value="1"/>
</dbReference>
<evidence type="ECO:0000259" key="8">
    <source>
        <dbReference type="PROSITE" id="PS50850"/>
    </source>
</evidence>
<comment type="caution">
    <text evidence="9">The sequence shown here is derived from an EMBL/GenBank/DDBJ whole genome shotgun (WGS) entry which is preliminary data.</text>
</comment>
<name>A0A834Z451_TETSI</name>
<keyword evidence="3 6" id="KW-1133">Transmembrane helix</keyword>
<feature type="signal peptide" evidence="7">
    <location>
        <begin position="1"/>
        <end position="21"/>
    </location>
</feature>
<evidence type="ECO:0000256" key="2">
    <source>
        <dbReference type="ARBA" id="ARBA00022692"/>
    </source>
</evidence>
<dbReference type="PANTHER" id="PTHR11662">
    <property type="entry name" value="SOLUTE CARRIER FAMILY 17"/>
    <property type="match status" value="1"/>
</dbReference>
<keyword evidence="10" id="KW-1185">Reference proteome</keyword>
<keyword evidence="7" id="KW-0732">Signal</keyword>
<organism evidence="9 10">
    <name type="scientific">Tetracentron sinense</name>
    <name type="common">Spur-leaf</name>
    <dbReference type="NCBI Taxonomy" id="13715"/>
    <lineage>
        <taxon>Eukaryota</taxon>
        <taxon>Viridiplantae</taxon>
        <taxon>Streptophyta</taxon>
        <taxon>Embryophyta</taxon>
        <taxon>Tracheophyta</taxon>
        <taxon>Spermatophyta</taxon>
        <taxon>Magnoliopsida</taxon>
        <taxon>Trochodendrales</taxon>
        <taxon>Trochodendraceae</taxon>
        <taxon>Tetracentron</taxon>
    </lineage>
</organism>
<proteinExistence type="inferred from homology"/>
<feature type="transmembrane region" description="Helical" evidence="6">
    <location>
        <begin position="175"/>
        <end position="198"/>
    </location>
</feature>
<dbReference type="Proteomes" id="UP000655225">
    <property type="component" value="Unassembled WGS sequence"/>
</dbReference>
<evidence type="ECO:0000256" key="1">
    <source>
        <dbReference type="ARBA" id="ARBA00004141"/>
    </source>
</evidence>
<feature type="transmembrane region" description="Helical" evidence="6">
    <location>
        <begin position="205"/>
        <end position="224"/>
    </location>
</feature>
<evidence type="ECO:0000256" key="4">
    <source>
        <dbReference type="ARBA" id="ARBA00023136"/>
    </source>
</evidence>
<dbReference type="GO" id="GO:0022857">
    <property type="term" value="F:transmembrane transporter activity"/>
    <property type="evidence" value="ECO:0007669"/>
    <property type="project" value="InterPro"/>
</dbReference>